<proteinExistence type="inferred from homology"/>
<name>A0A7C9M6I7_9DEIO</name>
<feature type="signal peptide" evidence="4">
    <location>
        <begin position="1"/>
        <end position="22"/>
    </location>
</feature>
<keyword evidence="3 4" id="KW-0732">Signal</keyword>
<comment type="similarity">
    <text evidence="1">Belongs to the bacterial solute-binding protein 1 family.</text>
</comment>
<protein>
    <submittedName>
        <fullName evidence="5">Extracellular solute-binding protein</fullName>
    </submittedName>
</protein>
<evidence type="ECO:0000256" key="3">
    <source>
        <dbReference type="ARBA" id="ARBA00022729"/>
    </source>
</evidence>
<dbReference type="GO" id="GO:0042956">
    <property type="term" value="P:maltodextrin transmembrane transport"/>
    <property type="evidence" value="ECO:0007669"/>
    <property type="project" value="TreeGrafter"/>
</dbReference>
<dbReference type="InterPro" id="IPR006059">
    <property type="entry name" value="SBP"/>
</dbReference>
<sequence>MKRTLTVLTLSLGLSALSSANAQTTTVTFWTWYLSPKFDSYIKSTIAAFEKANPTIKVQWFDKQDSMVQDFVAAVNLGNAPDVVNLNIDETQKAAQNGFLAAASDLTPAATLSRTFYGQSLKNFTSGSKVYAYPWYGWLNEGVLLYNPDLLQKAGLSRAPRSTSELLTYAKTVKDKTGAYAWVPALKDPNTASFLGYFYAEGLPIYAADGKAMFNSAQHAALLNQFVTLYRGGYIPEDAVRREAFQLATELYAQNRVAMIVGGPQALTRIKDTNPSLYAKTVVTEAPVGKANVQTGGSMGLVVPKASKNPQAAAKLAAFFTNNANQLAFAKVVPVVPTTLGAQTSVQFKVTSQDPVAKATGLVGASGRFINPGYKAPGNSDDLYKNFNDNIEAALLGKKSAQQALNDSVAYWNANMKK</sequence>
<dbReference type="GO" id="GO:0055052">
    <property type="term" value="C:ATP-binding cassette (ABC) transporter complex, substrate-binding subunit-containing"/>
    <property type="evidence" value="ECO:0007669"/>
    <property type="project" value="TreeGrafter"/>
</dbReference>
<keyword evidence="2" id="KW-0813">Transport</keyword>
<dbReference type="GO" id="GO:1901982">
    <property type="term" value="F:maltose binding"/>
    <property type="evidence" value="ECO:0007669"/>
    <property type="project" value="TreeGrafter"/>
</dbReference>
<gene>
    <name evidence="5" type="ORF">GO986_02775</name>
</gene>
<evidence type="ECO:0000313" key="5">
    <source>
        <dbReference type="EMBL" id="MVN85683.1"/>
    </source>
</evidence>
<dbReference type="GO" id="GO:0015768">
    <property type="term" value="P:maltose transport"/>
    <property type="evidence" value="ECO:0007669"/>
    <property type="project" value="TreeGrafter"/>
</dbReference>
<evidence type="ECO:0000313" key="6">
    <source>
        <dbReference type="Proteomes" id="UP000483286"/>
    </source>
</evidence>
<dbReference type="Pfam" id="PF13416">
    <property type="entry name" value="SBP_bac_8"/>
    <property type="match status" value="1"/>
</dbReference>
<evidence type="ECO:0000256" key="1">
    <source>
        <dbReference type="ARBA" id="ARBA00008520"/>
    </source>
</evidence>
<dbReference type="EMBL" id="WQLB01000002">
    <property type="protein sequence ID" value="MVN85683.1"/>
    <property type="molecule type" value="Genomic_DNA"/>
</dbReference>
<dbReference type="SUPFAM" id="SSF53850">
    <property type="entry name" value="Periplasmic binding protein-like II"/>
    <property type="match status" value="1"/>
</dbReference>
<dbReference type="PANTHER" id="PTHR30061:SF50">
    <property type="entry name" value="MALTOSE_MALTODEXTRIN-BINDING PERIPLASMIC PROTEIN"/>
    <property type="match status" value="1"/>
</dbReference>
<reference evidence="5 6" key="1">
    <citation type="submission" date="2019-12" db="EMBL/GenBank/DDBJ databases">
        <title>Deinococcus sp. HMF7620 Genome sequencing and assembly.</title>
        <authorList>
            <person name="Kang H."/>
            <person name="Kim H."/>
            <person name="Joh K."/>
        </authorList>
    </citation>
    <scope>NUCLEOTIDE SEQUENCE [LARGE SCALE GENOMIC DNA]</scope>
    <source>
        <strain evidence="5 6">HMF7620</strain>
    </source>
</reference>
<keyword evidence="6" id="KW-1185">Reference proteome</keyword>
<dbReference type="AlphaFoldDB" id="A0A7C9M6I7"/>
<feature type="chain" id="PRO_5028846656" evidence="4">
    <location>
        <begin position="23"/>
        <end position="418"/>
    </location>
</feature>
<dbReference type="CDD" id="cd13585">
    <property type="entry name" value="PBP2_TMBP_like"/>
    <property type="match status" value="1"/>
</dbReference>
<dbReference type="RefSeq" id="WP_157457671.1">
    <property type="nucleotide sequence ID" value="NZ_WQLB01000002.1"/>
</dbReference>
<dbReference type="PANTHER" id="PTHR30061">
    <property type="entry name" value="MALTOSE-BINDING PERIPLASMIC PROTEIN"/>
    <property type="match status" value="1"/>
</dbReference>
<dbReference type="Gene3D" id="3.40.190.10">
    <property type="entry name" value="Periplasmic binding protein-like II"/>
    <property type="match status" value="1"/>
</dbReference>
<evidence type="ECO:0000256" key="4">
    <source>
        <dbReference type="SAM" id="SignalP"/>
    </source>
</evidence>
<dbReference type="Proteomes" id="UP000483286">
    <property type="component" value="Unassembled WGS sequence"/>
</dbReference>
<comment type="caution">
    <text evidence="5">The sequence shown here is derived from an EMBL/GenBank/DDBJ whole genome shotgun (WGS) entry which is preliminary data.</text>
</comment>
<accession>A0A7C9M6I7</accession>
<evidence type="ECO:0000256" key="2">
    <source>
        <dbReference type="ARBA" id="ARBA00022448"/>
    </source>
</evidence>
<organism evidence="5 6">
    <name type="scientific">Deinococcus arboris</name>
    <dbReference type="NCBI Taxonomy" id="2682977"/>
    <lineage>
        <taxon>Bacteria</taxon>
        <taxon>Thermotogati</taxon>
        <taxon>Deinococcota</taxon>
        <taxon>Deinococci</taxon>
        <taxon>Deinococcales</taxon>
        <taxon>Deinococcaceae</taxon>
        <taxon>Deinococcus</taxon>
    </lineage>
</organism>